<dbReference type="STRING" id="388408.LAX5112_03911"/>
<accession>A0A0M7AHG2</accession>
<dbReference type="InterPro" id="IPR024096">
    <property type="entry name" value="NO_sig/Golgi_transp_ligand-bd"/>
</dbReference>
<dbReference type="InterPro" id="IPR011644">
    <property type="entry name" value="Heme_NO-bd"/>
</dbReference>
<dbReference type="Pfam" id="PF07700">
    <property type="entry name" value="HNOB"/>
    <property type="match status" value="1"/>
</dbReference>
<protein>
    <submittedName>
        <fullName evidence="2">Heme NO binding protein</fullName>
    </submittedName>
</protein>
<dbReference type="SUPFAM" id="SSF111126">
    <property type="entry name" value="Ligand-binding domain in the NO signalling and Golgi transport"/>
    <property type="match status" value="1"/>
</dbReference>
<evidence type="ECO:0000259" key="1">
    <source>
        <dbReference type="Pfam" id="PF07700"/>
    </source>
</evidence>
<dbReference type="Proteomes" id="UP000053235">
    <property type="component" value="Unassembled WGS sequence"/>
</dbReference>
<proteinExistence type="predicted"/>
<sequence>MLGVVFTEFMEMVEDEFSFDVADEIMEISGVGVETGFTAVQEYSHTDMVKLVAALHKVTGMDIDALITAFGQHLFQRFTVTHSQFFSGATCSLDFLENIEGYIHVEVKKLYPNAELPTFRCIRHAPDKLEMNYKSKRPFGDLAHGLIRGCGKHFKDELDIERTDRNGLHEVQFMVCRKRPV</sequence>
<evidence type="ECO:0000313" key="2">
    <source>
        <dbReference type="EMBL" id="CTQ74585.1"/>
    </source>
</evidence>
<dbReference type="PANTHER" id="PTHR45655:SF13">
    <property type="entry name" value="SOLUBLE GUANYLATE CYCLASE GCY-32-RELATED"/>
    <property type="match status" value="1"/>
</dbReference>
<dbReference type="InterPro" id="IPR038158">
    <property type="entry name" value="H-NOX_domain_sf"/>
</dbReference>
<gene>
    <name evidence="2" type="ORF">LAX5112_03911</name>
</gene>
<dbReference type="RefSeq" id="WP_055673213.1">
    <property type="nucleotide sequence ID" value="NZ_CXWD01000017.1"/>
</dbReference>
<evidence type="ECO:0000313" key="3">
    <source>
        <dbReference type="Proteomes" id="UP000053235"/>
    </source>
</evidence>
<keyword evidence="3" id="KW-1185">Reference proteome</keyword>
<feature type="domain" description="Heme NO-binding" evidence="1">
    <location>
        <begin position="3"/>
        <end position="161"/>
    </location>
</feature>
<reference evidence="3" key="1">
    <citation type="submission" date="2015-07" db="EMBL/GenBank/DDBJ databases">
        <authorList>
            <person name="Rodrigo-Torres Lidia"/>
            <person name="Arahal R.David."/>
        </authorList>
    </citation>
    <scope>NUCLEOTIDE SEQUENCE [LARGE SCALE GENOMIC DNA]</scope>
    <source>
        <strain evidence="3">CECT 5112</strain>
    </source>
</reference>
<dbReference type="GO" id="GO:0020037">
    <property type="term" value="F:heme binding"/>
    <property type="evidence" value="ECO:0007669"/>
    <property type="project" value="InterPro"/>
</dbReference>
<dbReference type="AlphaFoldDB" id="A0A0M7AHG2"/>
<dbReference type="EMBL" id="CXWD01000017">
    <property type="protein sequence ID" value="CTQ74585.1"/>
    <property type="molecule type" value="Genomic_DNA"/>
</dbReference>
<name>A0A0M7AHG2_9HYPH</name>
<organism evidence="2 3">
    <name type="scientific">Roseibium alexandrii</name>
    <dbReference type="NCBI Taxonomy" id="388408"/>
    <lineage>
        <taxon>Bacteria</taxon>
        <taxon>Pseudomonadati</taxon>
        <taxon>Pseudomonadota</taxon>
        <taxon>Alphaproteobacteria</taxon>
        <taxon>Hyphomicrobiales</taxon>
        <taxon>Stappiaceae</taxon>
        <taxon>Roseibium</taxon>
    </lineage>
</organism>
<dbReference type="Gene3D" id="3.90.1520.10">
    <property type="entry name" value="H-NOX domain"/>
    <property type="match status" value="1"/>
</dbReference>
<dbReference type="OrthoDB" id="7266652at2"/>
<dbReference type="PANTHER" id="PTHR45655">
    <property type="entry name" value="GUANYLATE CYCLASE SOLUBLE SUBUNIT BETA-2"/>
    <property type="match status" value="1"/>
</dbReference>